<dbReference type="AlphaFoldDB" id="A0A1G6UAW3"/>
<keyword evidence="2" id="KW-1185">Reference proteome</keyword>
<evidence type="ECO:0000313" key="2">
    <source>
        <dbReference type="Proteomes" id="UP000199455"/>
    </source>
</evidence>
<organism evidence="1 2">
    <name type="scientific">Pedobacter soli</name>
    <dbReference type="NCBI Taxonomy" id="390242"/>
    <lineage>
        <taxon>Bacteria</taxon>
        <taxon>Pseudomonadati</taxon>
        <taxon>Bacteroidota</taxon>
        <taxon>Sphingobacteriia</taxon>
        <taxon>Sphingobacteriales</taxon>
        <taxon>Sphingobacteriaceae</taxon>
        <taxon>Pedobacter</taxon>
    </lineage>
</organism>
<dbReference type="RefSeq" id="WP_143009573.1">
    <property type="nucleotide sequence ID" value="NZ_FMZH01000005.1"/>
</dbReference>
<evidence type="ECO:0000313" key="1">
    <source>
        <dbReference type="EMBL" id="SDD38399.1"/>
    </source>
</evidence>
<accession>A0A1G6UAW3</accession>
<name>A0A1G6UAW3_9SPHI</name>
<sequence length="61" mass="6860">MFRLMLALSMFLGTVFGYFTDQKSVAPVNNKTDCPHKKDLLTGKVIYSSYDEPATNEGRPD</sequence>
<protein>
    <submittedName>
        <fullName evidence="1">Uncharacterized protein</fullName>
    </submittedName>
</protein>
<dbReference type="STRING" id="390242.SAMN04488024_105291"/>
<reference evidence="2" key="1">
    <citation type="submission" date="2016-10" db="EMBL/GenBank/DDBJ databases">
        <authorList>
            <person name="Varghese N."/>
            <person name="Submissions S."/>
        </authorList>
    </citation>
    <scope>NUCLEOTIDE SEQUENCE [LARGE SCALE GENOMIC DNA]</scope>
    <source>
        <strain evidence="2">DSM 18609</strain>
    </source>
</reference>
<dbReference type="Proteomes" id="UP000199455">
    <property type="component" value="Unassembled WGS sequence"/>
</dbReference>
<gene>
    <name evidence="1" type="ORF">SAMN04488024_105291</name>
</gene>
<dbReference type="EMBL" id="FMZH01000005">
    <property type="protein sequence ID" value="SDD38399.1"/>
    <property type="molecule type" value="Genomic_DNA"/>
</dbReference>
<proteinExistence type="predicted"/>